<dbReference type="InterPro" id="IPR013763">
    <property type="entry name" value="Cyclin-like_dom"/>
</dbReference>
<protein>
    <submittedName>
        <fullName evidence="8">CYFA0S10e03092g1_1</fullName>
    </submittedName>
</protein>
<dbReference type="OrthoDB" id="5590282at2759"/>
<feature type="compositionally biased region" description="Low complexity" evidence="6">
    <location>
        <begin position="294"/>
        <end position="308"/>
    </location>
</feature>
<dbReference type="InterPro" id="IPR036915">
    <property type="entry name" value="Cyclin-like_sf"/>
</dbReference>
<evidence type="ECO:0000256" key="1">
    <source>
        <dbReference type="ARBA" id="ARBA00008742"/>
    </source>
</evidence>
<dbReference type="SMART" id="SM00385">
    <property type="entry name" value="CYCLIN"/>
    <property type="match status" value="2"/>
</dbReference>
<keyword evidence="2" id="KW-0132">Cell division</keyword>
<feature type="domain" description="Cyclin-like" evidence="7">
    <location>
        <begin position="51"/>
        <end position="137"/>
    </location>
</feature>
<keyword evidence="4" id="KW-0131">Cell cycle</keyword>
<dbReference type="GO" id="GO:0044843">
    <property type="term" value="P:cell cycle G1/S phase transition"/>
    <property type="evidence" value="ECO:0007669"/>
    <property type="project" value="UniProtKB-ARBA"/>
</dbReference>
<evidence type="ECO:0000256" key="2">
    <source>
        <dbReference type="ARBA" id="ARBA00022618"/>
    </source>
</evidence>
<dbReference type="InterPro" id="IPR006671">
    <property type="entry name" value="Cyclin_N"/>
</dbReference>
<dbReference type="SUPFAM" id="SSF47954">
    <property type="entry name" value="Cyclin-like"/>
    <property type="match status" value="1"/>
</dbReference>
<evidence type="ECO:0000256" key="6">
    <source>
        <dbReference type="SAM" id="MobiDB-lite"/>
    </source>
</evidence>
<proteinExistence type="inferred from homology"/>
<evidence type="ECO:0000256" key="5">
    <source>
        <dbReference type="RuleBase" id="RU000383"/>
    </source>
</evidence>
<dbReference type="GO" id="GO:0051726">
    <property type="term" value="P:regulation of cell cycle"/>
    <property type="evidence" value="ECO:0007669"/>
    <property type="project" value="UniProtKB-ARBA"/>
</dbReference>
<dbReference type="EMBL" id="LK052895">
    <property type="protein sequence ID" value="CDR42856.1"/>
    <property type="molecule type" value="Genomic_DNA"/>
</dbReference>
<feature type="domain" description="Cyclin-like" evidence="7">
    <location>
        <begin position="149"/>
        <end position="234"/>
    </location>
</feature>
<dbReference type="Gene3D" id="1.10.472.10">
    <property type="entry name" value="Cyclin-like"/>
    <property type="match status" value="2"/>
</dbReference>
<dbReference type="Pfam" id="PF00134">
    <property type="entry name" value="Cyclin_N"/>
    <property type="match status" value="1"/>
</dbReference>
<feature type="compositionally biased region" description="Polar residues" evidence="6">
    <location>
        <begin position="313"/>
        <end position="330"/>
    </location>
</feature>
<evidence type="ECO:0000256" key="3">
    <source>
        <dbReference type="ARBA" id="ARBA00023127"/>
    </source>
</evidence>
<feature type="compositionally biased region" description="Basic and acidic residues" evidence="6">
    <location>
        <begin position="364"/>
        <end position="373"/>
    </location>
</feature>
<feature type="region of interest" description="Disordered" evidence="6">
    <location>
        <begin position="292"/>
        <end position="373"/>
    </location>
</feature>
<dbReference type="AlphaFoldDB" id="A0A061B5A4"/>
<dbReference type="PhylomeDB" id="A0A061B5A4"/>
<dbReference type="GO" id="GO:0051301">
    <property type="term" value="P:cell division"/>
    <property type="evidence" value="ECO:0007669"/>
    <property type="project" value="UniProtKB-KW"/>
</dbReference>
<dbReference type="GO" id="GO:0044772">
    <property type="term" value="P:mitotic cell cycle phase transition"/>
    <property type="evidence" value="ECO:0007669"/>
    <property type="project" value="UniProtKB-ARBA"/>
</dbReference>
<evidence type="ECO:0000256" key="4">
    <source>
        <dbReference type="ARBA" id="ARBA00023306"/>
    </source>
</evidence>
<gene>
    <name evidence="8" type="ORF">CYFA0S_10e03092g</name>
</gene>
<dbReference type="GO" id="GO:0016538">
    <property type="term" value="F:cyclin-dependent protein serine/threonine kinase regulator activity"/>
    <property type="evidence" value="ECO:0007669"/>
    <property type="project" value="UniProtKB-ARBA"/>
</dbReference>
<name>A0A061B5A4_CYBFA</name>
<dbReference type="PANTHER" id="PTHR10177">
    <property type="entry name" value="CYCLINS"/>
    <property type="match status" value="1"/>
</dbReference>
<organism evidence="8">
    <name type="scientific">Cyberlindnera fabianii</name>
    <name type="common">Yeast</name>
    <name type="synonym">Hansenula fabianii</name>
    <dbReference type="NCBI Taxonomy" id="36022"/>
    <lineage>
        <taxon>Eukaryota</taxon>
        <taxon>Fungi</taxon>
        <taxon>Dikarya</taxon>
        <taxon>Ascomycota</taxon>
        <taxon>Saccharomycotina</taxon>
        <taxon>Saccharomycetes</taxon>
        <taxon>Phaffomycetales</taxon>
        <taxon>Phaffomycetaceae</taxon>
        <taxon>Cyberlindnera</taxon>
    </lineage>
</organism>
<reference evidence="8" key="1">
    <citation type="journal article" date="2014" name="Genome Announc.">
        <title>Genome sequence of the yeast Cyberlindnera fabianii (Hansenula fabianii).</title>
        <authorList>
            <person name="Freel K.C."/>
            <person name="Sarilar V."/>
            <person name="Neuveglise C."/>
            <person name="Devillers H."/>
            <person name="Friedrich A."/>
            <person name="Schacherer J."/>
        </authorList>
    </citation>
    <scope>NUCLEOTIDE SEQUENCE</scope>
    <source>
        <strain evidence="8">YJS4271</strain>
    </source>
</reference>
<accession>A0A061B5A4</accession>
<dbReference type="VEuPathDB" id="FungiDB:BON22_3126"/>
<keyword evidence="3 5" id="KW-0195">Cyclin</keyword>
<evidence type="ECO:0000259" key="7">
    <source>
        <dbReference type="SMART" id="SM00385"/>
    </source>
</evidence>
<comment type="similarity">
    <text evidence="1 5">Belongs to the cyclin family.</text>
</comment>
<sequence length="373" mass="42033">MESRAHDECIGAYSLEIFSHLVELEQHTRPAPELIHSQPQITVAMRPILFDFLMDVHSRLKLSTASFYLVISIIDRYCSLRIVRKDHFQLLGLSALWLATKFVEPKHKIPSIDFLRATCCHCYSKQLFLEMECHILKSLNWEVDAPTHDSLIDLVLREQGHDGGSQESIKYASNYLCQLMQFHYKCTFNYTVSQISMAAVILATNALTITNENMFIPLTASSSTIVRLLQLMLTVLKDTPIPTSLNTKFFSKTNDTSVNPQLDSLYLYARESHRYYSSQYPSTPLYTYYNTPMSSRQSSTSSSSTSESDVFSRGSTSTLATPPSSCTASPVNHAKERVPLQQLKIKAPSMRFTGAVAPQSEESGLERKRSLGA</sequence>
<dbReference type="InterPro" id="IPR039361">
    <property type="entry name" value="Cyclin"/>
</dbReference>
<dbReference type="CDD" id="cd20559">
    <property type="entry name" value="CYCLIN_ScCLN_like"/>
    <property type="match status" value="1"/>
</dbReference>
<evidence type="ECO:0000313" key="8">
    <source>
        <dbReference type="EMBL" id="CDR42856.1"/>
    </source>
</evidence>
<dbReference type="FunFam" id="1.10.472.10:FF:000010">
    <property type="entry name" value="G1/S-specific cyclin Cln1"/>
    <property type="match status" value="1"/>
</dbReference>